<evidence type="ECO:0000256" key="7">
    <source>
        <dbReference type="ARBA" id="ARBA00023204"/>
    </source>
</evidence>
<keyword evidence="6" id="KW-0067">ATP-binding</keyword>
<feature type="domain" description="RecF/RecN/SMC N-terminal" evidence="10">
    <location>
        <begin position="1"/>
        <end position="507"/>
    </location>
</feature>
<dbReference type="PIRSF" id="PIRSF003128">
    <property type="entry name" value="RecN"/>
    <property type="match status" value="1"/>
</dbReference>
<dbReference type="GO" id="GO:0005524">
    <property type="term" value="F:ATP binding"/>
    <property type="evidence" value="ECO:0007669"/>
    <property type="project" value="UniProtKB-KW"/>
</dbReference>
<dbReference type="AlphaFoldDB" id="A0A4Q7MR60"/>
<evidence type="ECO:0000313" key="11">
    <source>
        <dbReference type="EMBL" id="RZS70898.1"/>
    </source>
</evidence>
<evidence type="ECO:0000256" key="6">
    <source>
        <dbReference type="ARBA" id="ARBA00022840"/>
    </source>
</evidence>
<accession>A0A4Q7MR60</accession>
<dbReference type="OrthoDB" id="9806954at2"/>
<comment type="function">
    <text evidence="1 9">May be involved in recombinational repair of damaged DNA.</text>
</comment>
<organism evidence="11 12">
    <name type="scientific">Pseudobacter ginsenosidimutans</name>
    <dbReference type="NCBI Taxonomy" id="661488"/>
    <lineage>
        <taxon>Bacteria</taxon>
        <taxon>Pseudomonadati</taxon>
        <taxon>Bacteroidota</taxon>
        <taxon>Chitinophagia</taxon>
        <taxon>Chitinophagales</taxon>
        <taxon>Chitinophagaceae</taxon>
        <taxon>Pseudobacter</taxon>
    </lineage>
</organism>
<keyword evidence="7 9" id="KW-0234">DNA repair</keyword>
<keyword evidence="4" id="KW-0547">Nucleotide-binding</keyword>
<dbReference type="RefSeq" id="WP_130541445.1">
    <property type="nucleotide sequence ID" value="NZ_CP042431.1"/>
</dbReference>
<keyword evidence="5 9" id="KW-0227">DNA damage</keyword>
<dbReference type="GO" id="GO:0009432">
    <property type="term" value="P:SOS response"/>
    <property type="evidence" value="ECO:0007669"/>
    <property type="project" value="TreeGrafter"/>
</dbReference>
<comment type="caution">
    <text evidence="11">The sequence shown here is derived from an EMBL/GenBank/DDBJ whole genome shotgun (WGS) entry which is preliminary data.</text>
</comment>
<dbReference type="InterPro" id="IPR003395">
    <property type="entry name" value="RecF/RecN/SMC_N"/>
</dbReference>
<dbReference type="InterPro" id="IPR027417">
    <property type="entry name" value="P-loop_NTPase"/>
</dbReference>
<dbReference type="Gene3D" id="3.40.50.300">
    <property type="entry name" value="P-loop containing nucleotide triphosphate hydrolases"/>
    <property type="match status" value="2"/>
</dbReference>
<evidence type="ECO:0000256" key="3">
    <source>
        <dbReference type="ARBA" id="ARBA00021315"/>
    </source>
</evidence>
<dbReference type="NCBIfam" id="TIGR00634">
    <property type="entry name" value="recN"/>
    <property type="match status" value="1"/>
</dbReference>
<dbReference type="InterPro" id="IPR004604">
    <property type="entry name" value="DNA_recomb/repair_RecN"/>
</dbReference>
<dbReference type="CDD" id="cd03241">
    <property type="entry name" value="ABC_RecN"/>
    <property type="match status" value="2"/>
</dbReference>
<reference evidence="11 12" key="1">
    <citation type="submission" date="2019-02" db="EMBL/GenBank/DDBJ databases">
        <title>Genomic Encyclopedia of Type Strains, Phase IV (KMG-IV): sequencing the most valuable type-strain genomes for metagenomic binning, comparative biology and taxonomic classification.</title>
        <authorList>
            <person name="Goeker M."/>
        </authorList>
    </citation>
    <scope>NUCLEOTIDE SEQUENCE [LARGE SCALE GENOMIC DNA]</scope>
    <source>
        <strain evidence="11 12">DSM 18116</strain>
    </source>
</reference>
<keyword evidence="12" id="KW-1185">Reference proteome</keyword>
<evidence type="ECO:0000256" key="5">
    <source>
        <dbReference type="ARBA" id="ARBA00022763"/>
    </source>
</evidence>
<proteinExistence type="inferred from homology"/>
<evidence type="ECO:0000256" key="2">
    <source>
        <dbReference type="ARBA" id="ARBA00009441"/>
    </source>
</evidence>
<dbReference type="GO" id="GO:0006281">
    <property type="term" value="P:DNA repair"/>
    <property type="evidence" value="ECO:0007669"/>
    <property type="project" value="UniProtKB-KW"/>
</dbReference>
<evidence type="ECO:0000256" key="8">
    <source>
        <dbReference type="ARBA" id="ARBA00033408"/>
    </source>
</evidence>
<evidence type="ECO:0000256" key="4">
    <source>
        <dbReference type="ARBA" id="ARBA00022741"/>
    </source>
</evidence>
<dbReference type="PANTHER" id="PTHR11059:SF0">
    <property type="entry name" value="DNA REPAIR PROTEIN RECN"/>
    <property type="match status" value="1"/>
</dbReference>
<comment type="similarity">
    <text evidence="2 9">Belongs to the RecN family.</text>
</comment>
<dbReference type="GO" id="GO:0006310">
    <property type="term" value="P:DNA recombination"/>
    <property type="evidence" value="ECO:0007669"/>
    <property type="project" value="InterPro"/>
</dbReference>
<sequence>MLKRLHIQNYAIIDELEIAFSAKLNIITGETGAGKSILMGALSLILGDRADPSVLLNKDKKCVVEGTFATEGRKVIKQFLREHDLDAEEELVIRREIAANGKSRAFVNDTPVNLEQLRQLSNVLVDLHRQFDTLELGESLFQREVIDAMAGNADQLQQYKTVFQHWHHTKQELEELLQQKNQFTKEFDYNKFLFDELQEAGLRENELEEAEANLRLLSNAEGIKNTLNKVSFELSEGEQPMVQQLKALCHQLQSFSEFHTAIPVILQRLQSAQIEIQDIADEIEGLNDKVNFDPQQLEQLNERISTGYKLLKKHGVKTTNELLEIRDQLDNKLQAVLNIDEAILSKEKAAAQLQGEAVALASKLTAQRQKQVKPLQDTVNKLLSQVGMPNARLQVDIQPYANLQDHGADNIEFLFDANKSNRFEPIRKVASGGELSRLMLCIKSLVAQSLDLATLIFDEIDTGISGEAAKQVGIIMKDLAKKRQVISITHQPQIAGKADAHYFVYKEIRGEQIKTNIRELSREERITAIAQMLSGEKPTAAALENAREMVMN</sequence>
<evidence type="ECO:0000256" key="9">
    <source>
        <dbReference type="PIRNR" id="PIRNR003128"/>
    </source>
</evidence>
<dbReference type="Proteomes" id="UP000293874">
    <property type="component" value="Unassembled WGS sequence"/>
</dbReference>
<dbReference type="SUPFAM" id="SSF52540">
    <property type="entry name" value="P-loop containing nucleoside triphosphate hydrolases"/>
    <property type="match status" value="2"/>
</dbReference>
<gene>
    <name evidence="11" type="ORF">EV199_2797</name>
</gene>
<evidence type="ECO:0000259" key="10">
    <source>
        <dbReference type="Pfam" id="PF02463"/>
    </source>
</evidence>
<name>A0A4Q7MR60_9BACT</name>
<dbReference type="PANTHER" id="PTHR11059">
    <property type="entry name" value="DNA REPAIR PROTEIN RECN"/>
    <property type="match status" value="1"/>
</dbReference>
<evidence type="ECO:0000256" key="1">
    <source>
        <dbReference type="ARBA" id="ARBA00003618"/>
    </source>
</evidence>
<dbReference type="GO" id="GO:0043590">
    <property type="term" value="C:bacterial nucleoid"/>
    <property type="evidence" value="ECO:0007669"/>
    <property type="project" value="TreeGrafter"/>
</dbReference>
<evidence type="ECO:0000313" key="12">
    <source>
        <dbReference type="Proteomes" id="UP000293874"/>
    </source>
</evidence>
<dbReference type="EMBL" id="SGXA01000002">
    <property type="protein sequence ID" value="RZS70898.1"/>
    <property type="molecule type" value="Genomic_DNA"/>
</dbReference>
<dbReference type="Pfam" id="PF02463">
    <property type="entry name" value="SMC_N"/>
    <property type="match status" value="1"/>
</dbReference>
<protein>
    <recommendedName>
        <fullName evidence="3 9">DNA repair protein RecN</fullName>
    </recommendedName>
    <alternativeName>
        <fullName evidence="8 9">Recombination protein N</fullName>
    </alternativeName>
</protein>